<dbReference type="Proteomes" id="UP000822862">
    <property type="component" value="Plasmid unnamed"/>
</dbReference>
<dbReference type="Pfam" id="PF24146">
    <property type="entry name" value="K1-lyase_C"/>
    <property type="match status" value="1"/>
</dbReference>
<reference evidence="2 3" key="1">
    <citation type="submission" date="2021-05" db="EMBL/GenBank/DDBJ databases">
        <title>Ecology and evolution of chlamydial symbionts of arthropods.</title>
        <authorList>
            <person name="Halter T."/>
            <person name="Sixt B.S."/>
            <person name="Toenshoff E.R."/>
            <person name="Koestlbacher S."/>
            <person name="Schulz F."/>
            <person name="Kostanjsek R."/>
            <person name="Collingro A."/>
            <person name="Hendrickx F."/>
            <person name="Horn M."/>
        </authorList>
    </citation>
    <scope>NUCLEOTIDE SEQUENCE [LARGE SCALE GENOMIC DNA]</scope>
    <source>
        <strain evidence="2 3">15C</strain>
        <plasmid evidence="2 3">unnamed</plasmid>
    </source>
</reference>
<keyword evidence="3" id="KW-1185">Reference proteome</keyword>
<dbReference type="InterPro" id="IPR056204">
    <property type="entry name" value="K1-lyase_C"/>
</dbReference>
<organism evidence="2 3">
    <name type="scientific">Candidatus Rhabdochlamydia porcellionis</name>
    <dbReference type="NCBI Taxonomy" id="225148"/>
    <lineage>
        <taxon>Bacteria</taxon>
        <taxon>Pseudomonadati</taxon>
        <taxon>Chlamydiota</taxon>
        <taxon>Chlamydiia</taxon>
        <taxon>Parachlamydiales</taxon>
        <taxon>Candidatus Rhabdochlamydiaceae</taxon>
        <taxon>Candidatus Rhabdochlamydia</taxon>
    </lineage>
</organism>
<evidence type="ECO:0000259" key="1">
    <source>
        <dbReference type="Pfam" id="PF24146"/>
    </source>
</evidence>
<accession>A0ABX8Z1C4</accession>
<evidence type="ECO:0000313" key="2">
    <source>
        <dbReference type="EMBL" id="QZA59476.1"/>
    </source>
</evidence>
<evidence type="ECO:0000313" key="3">
    <source>
        <dbReference type="Proteomes" id="UP000822862"/>
    </source>
</evidence>
<proteinExistence type="predicted"/>
<sequence>MAKITNAINVPVSSSLTSLTLGNSSNFIGVNTLDCSGSAAFGTVAGTTAPANSLVTSPFLGIGAATQFLSGSTAEFVMPITSTECDLVQTSYVGSSATNASNLIHLTARGTALAPTANQSGDIIGEWGVRGYNGTSFSSSSMGYILMSANENWTTTANGTNISLQVTSNTTTTLKQVTSILNSSASISGVAIPDQGSGFLIKEGSNARMGVVTLSAGSATVLNSTVTANTRIFLTVNGQSSLNLLGFLRVTGRTPGVSFTISTGIALDFGSVVGWLLIEPI</sequence>
<name>A0ABX8Z1C4_9BACT</name>
<geneLocation type="plasmid" evidence="2 3">
    <name>unnamed</name>
</geneLocation>
<dbReference type="RefSeq" id="WP_194845912.1">
    <property type="nucleotide sequence ID" value="NZ_CP075586.1"/>
</dbReference>
<gene>
    <name evidence="2" type="ORF">RHAB15C_0001410</name>
</gene>
<feature type="domain" description="K1 capsule-specific polysaccharide lyase C-terminal" evidence="1">
    <location>
        <begin position="206"/>
        <end position="277"/>
    </location>
</feature>
<dbReference type="EMBL" id="CP075586">
    <property type="protein sequence ID" value="QZA59476.1"/>
    <property type="molecule type" value="Genomic_DNA"/>
</dbReference>
<keyword evidence="2" id="KW-0614">Plasmid</keyword>
<protein>
    <recommendedName>
        <fullName evidence="1">K1 capsule-specific polysaccharide lyase C-terminal domain-containing protein</fullName>
    </recommendedName>
</protein>